<reference evidence="8" key="1">
    <citation type="submission" date="2025-08" db="UniProtKB">
        <authorList>
            <consortium name="Ensembl"/>
        </authorList>
    </citation>
    <scope>IDENTIFICATION</scope>
</reference>
<organism evidence="8 9">
    <name type="scientific">Aquila chrysaetos chrysaetos</name>
    <dbReference type="NCBI Taxonomy" id="223781"/>
    <lineage>
        <taxon>Eukaryota</taxon>
        <taxon>Metazoa</taxon>
        <taxon>Chordata</taxon>
        <taxon>Craniata</taxon>
        <taxon>Vertebrata</taxon>
        <taxon>Euteleostomi</taxon>
        <taxon>Archelosauria</taxon>
        <taxon>Archosauria</taxon>
        <taxon>Dinosauria</taxon>
        <taxon>Saurischia</taxon>
        <taxon>Theropoda</taxon>
        <taxon>Coelurosauria</taxon>
        <taxon>Aves</taxon>
        <taxon>Neognathae</taxon>
        <taxon>Neoaves</taxon>
        <taxon>Telluraves</taxon>
        <taxon>Accipitrimorphae</taxon>
        <taxon>Accipitriformes</taxon>
        <taxon>Accipitridae</taxon>
        <taxon>Accipitrinae</taxon>
        <taxon>Aquila</taxon>
    </lineage>
</organism>
<keyword evidence="4" id="KW-0968">Cytoplasmic vesicle</keyword>
<evidence type="ECO:0000256" key="4">
    <source>
        <dbReference type="ARBA" id="ARBA00023329"/>
    </source>
</evidence>
<dbReference type="InterPro" id="IPR035914">
    <property type="entry name" value="Sperma_CUB_dom_sf"/>
</dbReference>
<keyword evidence="3 5" id="KW-1015">Disulfide bond</keyword>
<dbReference type="Pfam" id="PF00431">
    <property type="entry name" value="CUB"/>
    <property type="match status" value="2"/>
</dbReference>
<feature type="domain" description="CUB" evidence="7">
    <location>
        <begin position="36"/>
        <end position="149"/>
    </location>
</feature>
<accession>A0A663FD76</accession>
<evidence type="ECO:0000313" key="9">
    <source>
        <dbReference type="Proteomes" id="UP000472275"/>
    </source>
</evidence>
<evidence type="ECO:0000259" key="7">
    <source>
        <dbReference type="PROSITE" id="PS01180"/>
    </source>
</evidence>
<evidence type="ECO:0000256" key="2">
    <source>
        <dbReference type="ARBA" id="ARBA00022737"/>
    </source>
</evidence>
<dbReference type="InParanoid" id="A0A663FD76"/>
<dbReference type="GO" id="GO:0030133">
    <property type="term" value="C:transport vesicle"/>
    <property type="evidence" value="ECO:0007669"/>
    <property type="project" value="UniProtKB-SubCell"/>
</dbReference>
<feature type="domain" description="CUB" evidence="7">
    <location>
        <begin position="162"/>
        <end position="279"/>
    </location>
</feature>
<dbReference type="FunFam" id="2.60.120.290:FF:000013">
    <property type="entry name" value="Membrane frizzled-related protein"/>
    <property type="match status" value="1"/>
</dbReference>
<dbReference type="PANTHER" id="PTHR24251">
    <property type="entry name" value="OVOCHYMASE-RELATED"/>
    <property type="match status" value="1"/>
</dbReference>
<dbReference type="PROSITE" id="PS01180">
    <property type="entry name" value="CUB"/>
    <property type="match status" value="2"/>
</dbReference>
<feature type="disulfide bond" evidence="5">
    <location>
        <begin position="162"/>
        <end position="189"/>
    </location>
</feature>
<keyword evidence="9" id="KW-1185">Reference proteome</keyword>
<dbReference type="SUPFAM" id="SSF49854">
    <property type="entry name" value="Spermadhesin, CUB domain"/>
    <property type="match status" value="2"/>
</dbReference>
<proteinExistence type="predicted"/>
<dbReference type="Proteomes" id="UP000472275">
    <property type="component" value="Chromosome 12"/>
</dbReference>
<evidence type="ECO:0000313" key="8">
    <source>
        <dbReference type="Ensembl" id="ENSACCP00020022771.1"/>
    </source>
</evidence>
<keyword evidence="2" id="KW-0677">Repeat</keyword>
<protein>
    <submittedName>
        <fullName evidence="8">CUB domain containing protein 2</fullName>
    </submittedName>
</protein>
<reference evidence="8" key="2">
    <citation type="submission" date="2025-09" db="UniProtKB">
        <authorList>
            <consortium name="Ensembl"/>
        </authorList>
    </citation>
    <scope>IDENTIFICATION</scope>
</reference>
<dbReference type="AlphaFoldDB" id="A0A663FD76"/>
<dbReference type="PANTHER" id="PTHR24251:SF47">
    <property type="entry name" value="CUB DOMAIN-CONTAINING PROTEIN 2"/>
    <property type="match status" value="1"/>
</dbReference>
<evidence type="ECO:0000256" key="1">
    <source>
        <dbReference type="ARBA" id="ARBA00004398"/>
    </source>
</evidence>
<evidence type="ECO:0000256" key="3">
    <source>
        <dbReference type="ARBA" id="ARBA00023157"/>
    </source>
</evidence>
<dbReference type="Gene3D" id="2.60.120.290">
    <property type="entry name" value="Spermadhesin, CUB domain"/>
    <property type="match status" value="2"/>
</dbReference>
<dbReference type="InterPro" id="IPR000859">
    <property type="entry name" value="CUB_dom"/>
</dbReference>
<comment type="caution">
    <text evidence="5">Lacks conserved residue(s) required for the propagation of feature annotation.</text>
</comment>
<comment type="subcellular location">
    <subcellularLocation>
        <location evidence="1">Cytoplasmic vesicle</location>
        <location evidence="1">Secretory vesicle</location>
    </subcellularLocation>
</comment>
<feature type="region of interest" description="Disordered" evidence="6">
    <location>
        <begin position="299"/>
        <end position="321"/>
    </location>
</feature>
<dbReference type="SMART" id="SM00042">
    <property type="entry name" value="CUB"/>
    <property type="match status" value="2"/>
</dbReference>
<evidence type="ECO:0000256" key="6">
    <source>
        <dbReference type="SAM" id="MobiDB-lite"/>
    </source>
</evidence>
<dbReference type="Ensembl" id="ENSACCT00020023775.1">
    <property type="protein sequence ID" value="ENSACCP00020022771.1"/>
    <property type="gene ID" value="ENSACCG00020015523.1"/>
</dbReference>
<dbReference type="GeneTree" id="ENSGT00940000158291"/>
<sequence>WDGAGAVHPVSILLASIHPSILPHRPHRPCFLADACGGQLTGLSGEITSPRYPESYPNNAECRWSIGGGSGGGPLTLVFTDFQVEGGQGCGFDYVALFDGPTTAAPRLGRYCGSTRPPRIVSSAPHLLVLFKSDFNIGGRGFKAHFYSGAGDSSAPRGLQVCFHFFLSPFSLSRRVPRYPNFYPNNLKCQWSIQLPPGYRIKVFFLDMELEGRSSLTGGCDYDHLAAFDGGTENGSLLGRWCGRESLAPVTSRSNQLLLVLHTDRNTAKRGFSVAYVGGKVSLGSPGEVTSSNITTLFPAPRGAPAPPQHRRDGTPGARRSQIHLANPARHVPRRRRAPCPSQCIRSWWEERCATFLVYLPTFAPQKPANLWRSLYFKIITSELTCVSGMIQTGAASPAGWSRSGSAGLAAQELGVAGPRFTRFYPSAAKSFFISSVAEGIWGYVALGVRDRMEFCPEPLQALEGERLYRTSSRALECIAGPSLSLSCLFLTVLQQCAGRQILASLCLVMEKPHSRRRSLQTGRWDAS</sequence>
<evidence type="ECO:0000256" key="5">
    <source>
        <dbReference type="PROSITE-ProRule" id="PRU00059"/>
    </source>
</evidence>
<dbReference type="FunFam" id="2.60.120.290:FF:000005">
    <property type="entry name" value="Procollagen C-endopeptidase enhancer 1"/>
    <property type="match status" value="1"/>
</dbReference>
<dbReference type="CDD" id="cd00041">
    <property type="entry name" value="CUB"/>
    <property type="match status" value="2"/>
</dbReference>
<name>A0A663FD76_AQUCH</name>